<dbReference type="InterPro" id="IPR043833">
    <property type="entry name" value="DUF5810"/>
</dbReference>
<feature type="compositionally biased region" description="Basic and acidic residues" evidence="1">
    <location>
        <begin position="74"/>
        <end position="86"/>
    </location>
</feature>
<comment type="caution">
    <text evidence="2">The sequence shown here is derived from an EMBL/GenBank/DDBJ whole genome shotgun (WGS) entry which is preliminary data.</text>
</comment>
<dbReference type="EMBL" id="WUUT01000002">
    <property type="protein sequence ID" value="MXR51328.1"/>
    <property type="molecule type" value="Genomic_DNA"/>
</dbReference>
<dbReference type="RefSeq" id="WP_159763462.1">
    <property type="nucleotide sequence ID" value="NZ_WUUT01000002.1"/>
</dbReference>
<organism evidence="2 3">
    <name type="scientific">Halovenus carboxidivorans</name>
    <dbReference type="NCBI Taxonomy" id="2692199"/>
    <lineage>
        <taxon>Archaea</taxon>
        <taxon>Methanobacteriati</taxon>
        <taxon>Methanobacteriota</taxon>
        <taxon>Stenosarchaea group</taxon>
        <taxon>Halobacteria</taxon>
        <taxon>Halobacteriales</taxon>
        <taxon>Haloarculaceae</taxon>
        <taxon>Halovenus</taxon>
    </lineage>
</organism>
<dbReference type="Proteomes" id="UP000466535">
    <property type="component" value="Unassembled WGS sequence"/>
</dbReference>
<evidence type="ECO:0000313" key="2">
    <source>
        <dbReference type="EMBL" id="MXR51328.1"/>
    </source>
</evidence>
<sequence>MGYSCPICGDPQADGVHLANHLAITAMARGGEHEEFLDETVPGWQELGEEELAAELTDAAEETEYPQVFEDTTGPDHEHDHDHGTDPAHVGGTDPAGSIPFETDMPDDPADGETEDIVEEAMEMTRKRRANAAEPDDSDEEPETE</sequence>
<proteinExistence type="predicted"/>
<feature type="compositionally biased region" description="Acidic residues" evidence="1">
    <location>
        <begin position="134"/>
        <end position="145"/>
    </location>
</feature>
<gene>
    <name evidence="2" type="ORF">GRX03_06875</name>
</gene>
<dbReference type="OrthoDB" id="342503at2157"/>
<dbReference type="AlphaFoldDB" id="A0A6B0SZN9"/>
<feature type="region of interest" description="Disordered" evidence="1">
    <location>
        <begin position="69"/>
        <end position="145"/>
    </location>
</feature>
<keyword evidence="3" id="KW-1185">Reference proteome</keyword>
<evidence type="ECO:0000313" key="3">
    <source>
        <dbReference type="Proteomes" id="UP000466535"/>
    </source>
</evidence>
<evidence type="ECO:0000256" key="1">
    <source>
        <dbReference type="SAM" id="MobiDB-lite"/>
    </source>
</evidence>
<reference evidence="2 3" key="1">
    <citation type="submission" date="2019-12" db="EMBL/GenBank/DDBJ databases">
        <title>Isolation and characterization of three novel carbon monoxide-oxidizing members of Halobacteria from salione crusts and soils.</title>
        <authorList>
            <person name="Myers M.R."/>
            <person name="King G.M."/>
        </authorList>
    </citation>
    <scope>NUCLEOTIDE SEQUENCE [LARGE SCALE GENOMIC DNA]</scope>
    <source>
        <strain evidence="2 3">WSH3</strain>
    </source>
</reference>
<feature type="compositionally biased region" description="Acidic residues" evidence="1">
    <location>
        <begin position="104"/>
        <end position="122"/>
    </location>
</feature>
<dbReference type="Pfam" id="PF19126">
    <property type="entry name" value="DUF5810"/>
    <property type="match status" value="1"/>
</dbReference>
<protein>
    <submittedName>
        <fullName evidence="2">Uncharacterized protein</fullName>
    </submittedName>
</protein>
<accession>A0A6B0SZN9</accession>
<name>A0A6B0SZN9_9EURY</name>